<reference evidence="1" key="1">
    <citation type="submission" date="2019-10" db="EMBL/GenBank/DDBJ databases">
        <title>Draft genome sequece of Microseira wollei NIES-4236.</title>
        <authorList>
            <person name="Yamaguchi H."/>
            <person name="Suzuki S."/>
            <person name="Kawachi M."/>
        </authorList>
    </citation>
    <scope>NUCLEOTIDE SEQUENCE</scope>
    <source>
        <strain evidence="1">NIES-4236</strain>
    </source>
</reference>
<dbReference type="EMBL" id="BLAY01000028">
    <property type="protein sequence ID" value="GET37447.1"/>
    <property type="molecule type" value="Genomic_DNA"/>
</dbReference>
<sequence length="663" mass="73836">MILLDWGLINAEFDLLGHAIELNIAQLTQTAQTNQTQELPISLEGLARIQAPTITLTAIDWRVNITGREISPQNFQGNLTAVGTIFGGSFFVRLDQPNLQQRETWRLAEAQFLRKLDRSDYIFGSQAPFWRSQGTGDYWGFTIVQRWGFTPPPPSGRGGFNPQQRLQASQIERTIVGRANPGTLVRLTQGLGEGALAEVLVDSSGIYRFENVRVDNQSSNTNYRVLLYRDARLTAQPEIRDVSFSRALELLPSGASALIVSGGLRRQFAANDTWVGTFSDFRGGIFQRWGLTEELTVGLGGVYDRNFDPQSASEFRGLAELFFLPASGKLQASVSVVKGDSWDVNADVRLQPFPNFTARFNSDRFSQRLNLDWRVLPGLSLFGAIDSRDGNSAGLQFYRRGRNDETSVRATFDTNNRFRWNLTQRFGKLQFTQQGNEISTQSALGYNFSAQQSLLFNYETRSQNLLDDNLATLSWRYRSTARSLDGNYLWEAQVGYAIGSRGEGIIASAGTTIIPGLLLRGRYQGVALTSSESSFNIELVSSLDLQAGISPSDRRNENFRTLGGIAIFAFFDANNNGKKDAGESIYTGNLDMFVLDNKPLASYQVQRRRDRNSLRLPQGTYRLDFKPSGFPPGWKTAVDALAIDVVAGAYTVVRVPLQQIAFQ</sequence>
<dbReference type="AlphaFoldDB" id="A0AAV3XAZ2"/>
<protein>
    <recommendedName>
        <fullName evidence="3">Carboxypeptidase regulatory-like domain-containing protein</fullName>
    </recommendedName>
</protein>
<evidence type="ECO:0008006" key="3">
    <source>
        <dbReference type="Google" id="ProtNLM"/>
    </source>
</evidence>
<keyword evidence="2" id="KW-1185">Reference proteome</keyword>
<dbReference type="Proteomes" id="UP001050975">
    <property type="component" value="Unassembled WGS sequence"/>
</dbReference>
<proteinExistence type="predicted"/>
<dbReference type="RefSeq" id="WP_226578928.1">
    <property type="nucleotide sequence ID" value="NZ_BLAY01000028.1"/>
</dbReference>
<name>A0AAV3XAZ2_9CYAN</name>
<organism evidence="1 2">
    <name type="scientific">Microseira wollei NIES-4236</name>
    <dbReference type="NCBI Taxonomy" id="2530354"/>
    <lineage>
        <taxon>Bacteria</taxon>
        <taxon>Bacillati</taxon>
        <taxon>Cyanobacteriota</taxon>
        <taxon>Cyanophyceae</taxon>
        <taxon>Oscillatoriophycideae</taxon>
        <taxon>Aerosakkonematales</taxon>
        <taxon>Aerosakkonemataceae</taxon>
        <taxon>Microseira</taxon>
    </lineage>
</organism>
<evidence type="ECO:0000313" key="1">
    <source>
        <dbReference type="EMBL" id="GET37447.1"/>
    </source>
</evidence>
<accession>A0AAV3XAZ2</accession>
<gene>
    <name evidence="1" type="ORF">MiSe_22000</name>
</gene>
<evidence type="ECO:0000313" key="2">
    <source>
        <dbReference type="Proteomes" id="UP001050975"/>
    </source>
</evidence>
<comment type="caution">
    <text evidence="1">The sequence shown here is derived from an EMBL/GenBank/DDBJ whole genome shotgun (WGS) entry which is preliminary data.</text>
</comment>